<dbReference type="RefSeq" id="WP_118309220.1">
    <property type="nucleotide sequence ID" value="NZ_QRHW01000004.1"/>
</dbReference>
<evidence type="ECO:0000313" key="2">
    <source>
        <dbReference type="EMBL" id="RHG10091.1"/>
    </source>
</evidence>
<feature type="transmembrane region" description="Helical" evidence="1">
    <location>
        <begin position="34"/>
        <end position="55"/>
    </location>
</feature>
<dbReference type="AlphaFoldDB" id="A0A414S3W5"/>
<evidence type="ECO:0000256" key="1">
    <source>
        <dbReference type="SAM" id="Phobius"/>
    </source>
</evidence>
<evidence type="ECO:0000313" key="3">
    <source>
        <dbReference type="Proteomes" id="UP000284112"/>
    </source>
</evidence>
<reference evidence="2 3" key="1">
    <citation type="submission" date="2018-08" db="EMBL/GenBank/DDBJ databases">
        <title>A genome reference for cultivated species of the human gut microbiota.</title>
        <authorList>
            <person name="Zou Y."/>
            <person name="Xue W."/>
            <person name="Luo G."/>
        </authorList>
    </citation>
    <scope>NUCLEOTIDE SEQUENCE [LARGE SCALE GENOMIC DNA]</scope>
    <source>
        <strain evidence="2 3">AM23-13</strain>
    </source>
</reference>
<accession>A0A414S3W5</accession>
<feature type="transmembrane region" description="Helical" evidence="1">
    <location>
        <begin position="61"/>
        <end position="82"/>
    </location>
</feature>
<sequence length="93" mass="10366">MYVYDIRPSVLINSRNFPAGGTFTGTYNGLGKMVLTLAGSTLQIALRVILTWFFFPHFGLAAPAIATSIGWLMANLFWLICLTRLRRQSLLQA</sequence>
<dbReference type="EMBL" id="QRHW01000004">
    <property type="protein sequence ID" value="RHG10091.1"/>
    <property type="molecule type" value="Genomic_DNA"/>
</dbReference>
<comment type="caution">
    <text evidence="2">The sequence shown here is derived from an EMBL/GenBank/DDBJ whole genome shotgun (WGS) entry which is preliminary data.</text>
</comment>
<keyword evidence="1" id="KW-1133">Transmembrane helix</keyword>
<keyword evidence="1" id="KW-0812">Transmembrane</keyword>
<proteinExistence type="predicted"/>
<keyword evidence="1" id="KW-0472">Membrane</keyword>
<dbReference type="Proteomes" id="UP000284112">
    <property type="component" value="Unassembled WGS sequence"/>
</dbReference>
<gene>
    <name evidence="2" type="ORF">DW641_03810</name>
</gene>
<organism evidence="2 3">
    <name type="scientific">Dorea longicatena</name>
    <dbReference type="NCBI Taxonomy" id="88431"/>
    <lineage>
        <taxon>Bacteria</taxon>
        <taxon>Bacillati</taxon>
        <taxon>Bacillota</taxon>
        <taxon>Clostridia</taxon>
        <taxon>Lachnospirales</taxon>
        <taxon>Lachnospiraceae</taxon>
        <taxon>Dorea</taxon>
    </lineage>
</organism>
<name>A0A414S3W5_9FIRM</name>
<protein>
    <submittedName>
        <fullName evidence="2">Uncharacterized protein</fullName>
    </submittedName>
</protein>